<protein>
    <recommendedName>
        <fullName evidence="3">Lipoprotein</fullName>
    </recommendedName>
</protein>
<evidence type="ECO:0000313" key="1">
    <source>
        <dbReference type="EMBL" id="MDK2597743.1"/>
    </source>
</evidence>
<dbReference type="EMBL" id="JASJUT010000012">
    <property type="protein sequence ID" value="MDK2597743.1"/>
    <property type="molecule type" value="Genomic_DNA"/>
</dbReference>
<name>A0ABT7ERS5_9GAMM</name>
<organism evidence="1 2">
    <name type="scientific">Pseudoalteromonas obscura</name>
    <dbReference type="NCBI Taxonomy" id="3048491"/>
    <lineage>
        <taxon>Bacteria</taxon>
        <taxon>Pseudomonadati</taxon>
        <taxon>Pseudomonadota</taxon>
        <taxon>Gammaproteobacteria</taxon>
        <taxon>Alteromonadales</taxon>
        <taxon>Pseudoalteromonadaceae</taxon>
        <taxon>Pseudoalteromonas</taxon>
    </lineage>
</organism>
<evidence type="ECO:0008006" key="3">
    <source>
        <dbReference type="Google" id="ProtNLM"/>
    </source>
</evidence>
<dbReference type="PROSITE" id="PS51257">
    <property type="entry name" value="PROKAR_LIPOPROTEIN"/>
    <property type="match status" value="1"/>
</dbReference>
<comment type="caution">
    <text evidence="1">The sequence shown here is derived from an EMBL/GenBank/DDBJ whole genome shotgun (WGS) entry which is preliminary data.</text>
</comment>
<dbReference type="RefSeq" id="WP_284138463.1">
    <property type="nucleotide sequence ID" value="NZ_JASJUT010000012.1"/>
</dbReference>
<accession>A0ABT7ERS5</accession>
<keyword evidence="2" id="KW-1185">Reference proteome</keyword>
<sequence length="182" mass="20541">MVKLIALLSIAFMLTACDDFKVTDSSNIVSYTRIDGGQVHFDLEKLMYYEGSSFSPIFPCQLSGFKRCYMISSTVLAIPDESMLPGPLKKYVTGTIEELSSEYEITRSVLSFGKEQYDGYFINIGGSPPIEPDDNYYGAYFYSVEYGIIVFEINHYSPRDIMLGDTNMYLSSPSLWSINGFK</sequence>
<gene>
    <name evidence="1" type="ORF">QNM18_22025</name>
</gene>
<dbReference type="Proteomes" id="UP001231915">
    <property type="component" value="Unassembled WGS sequence"/>
</dbReference>
<proteinExistence type="predicted"/>
<reference evidence="1 2" key="1">
    <citation type="submission" date="2023-05" db="EMBL/GenBank/DDBJ databases">
        <title>Pseudoalteromonas ardens sp. nov., Pseudoalteromonas obscura sp. nov., and Pseudoalteromonas umbrosa sp. nov., isolated from the coral Montipora capitata.</title>
        <authorList>
            <person name="Thomas E.M."/>
            <person name="Smith E.M."/>
            <person name="Papke E."/>
            <person name="Shlafstein M.D."/>
            <person name="Oline D.K."/>
            <person name="Videau P."/>
            <person name="Saw J.H."/>
            <person name="Strangman W.K."/>
            <person name="Ushijima B."/>
        </authorList>
    </citation>
    <scope>NUCLEOTIDE SEQUENCE [LARGE SCALE GENOMIC DNA]</scope>
    <source>
        <strain evidence="1 2">P94</strain>
    </source>
</reference>
<evidence type="ECO:0000313" key="2">
    <source>
        <dbReference type="Proteomes" id="UP001231915"/>
    </source>
</evidence>